<dbReference type="CDD" id="cd00569">
    <property type="entry name" value="HTH_Hin_like"/>
    <property type="match status" value="1"/>
</dbReference>
<sequence length="75" mass="8540">MRQLKHPGARTTNVLRLGFSTLAQLCNSTKGRAKKLTDEDLQEIREKIAAGVPKAKLAREYNVNRTTLYRALERE</sequence>
<dbReference type="Gene3D" id="1.10.10.60">
    <property type="entry name" value="Homeodomain-like"/>
    <property type="match status" value="1"/>
</dbReference>
<dbReference type="HOGENOM" id="CLU_2664890_0_0_11"/>
<dbReference type="SUPFAM" id="SSF46689">
    <property type="entry name" value="Homeodomain-like"/>
    <property type="match status" value="1"/>
</dbReference>
<dbReference type="EMBL" id="ACHJ01000135">
    <property type="protein sequence ID" value="EEI16536.1"/>
    <property type="molecule type" value="Genomic_DNA"/>
</dbReference>
<proteinExistence type="predicted"/>
<dbReference type="Pfam" id="PF02796">
    <property type="entry name" value="HTH_7"/>
    <property type="match status" value="1"/>
</dbReference>
<evidence type="ECO:0000313" key="2">
    <source>
        <dbReference type="EMBL" id="EEI16536.1"/>
    </source>
</evidence>
<dbReference type="GO" id="GO:0000150">
    <property type="term" value="F:DNA strand exchange activity"/>
    <property type="evidence" value="ECO:0007669"/>
    <property type="project" value="InterPro"/>
</dbReference>
<name>C0XT93_CORLD</name>
<evidence type="ECO:0000313" key="3">
    <source>
        <dbReference type="Proteomes" id="UP000006196"/>
    </source>
</evidence>
<dbReference type="AlphaFoldDB" id="C0XT93"/>
<reference evidence="2" key="1">
    <citation type="submission" date="2009-01" db="EMBL/GenBank/DDBJ databases">
        <authorList>
            <person name="Qin X."/>
            <person name="Bachman B."/>
            <person name="Battles P."/>
            <person name="Bell A."/>
            <person name="Bess C."/>
            <person name="Bickham C."/>
            <person name="Chaboub L."/>
            <person name="Chen D."/>
            <person name="Coyle M."/>
            <person name="Deiros D.R."/>
            <person name="Dinh H."/>
            <person name="Forbes L."/>
            <person name="Fowler G."/>
            <person name="Francisco L."/>
            <person name="Fu Q."/>
            <person name="Gubbala S."/>
            <person name="Hale W."/>
            <person name="Han Y."/>
            <person name="Hemphill L."/>
            <person name="Highlander S.K."/>
            <person name="Hirani K."/>
            <person name="Hogues M."/>
            <person name="Jackson L."/>
            <person name="Jakkamsetti A."/>
            <person name="Javaid M."/>
            <person name="Jiang H."/>
            <person name="Korchina V."/>
            <person name="Kovar C."/>
            <person name="Lara F."/>
            <person name="Lee S."/>
            <person name="Mata R."/>
            <person name="Mathew T."/>
            <person name="Moen C."/>
            <person name="Morales K."/>
            <person name="Munidasa M."/>
            <person name="Nazareth L."/>
            <person name="Ngo R."/>
            <person name="Nguyen L."/>
            <person name="Okwuonu G."/>
            <person name="Ongeri F."/>
            <person name="Patil S."/>
            <person name="Petrosino J."/>
            <person name="Pham C."/>
            <person name="Pham P."/>
            <person name="Pu L.-L."/>
            <person name="Puazo M."/>
            <person name="Raj R."/>
            <person name="Reid J."/>
            <person name="Rouhana J."/>
            <person name="Saada N."/>
            <person name="Shang Y."/>
            <person name="Simmons D."/>
            <person name="Thornton R."/>
            <person name="Warren J."/>
            <person name="Weissenberger G."/>
            <person name="Zhang J."/>
            <person name="Zhang L."/>
            <person name="Zhou C."/>
            <person name="Zhu D."/>
            <person name="Muzny D."/>
            <person name="Worley K."/>
            <person name="Gibbs R."/>
        </authorList>
    </citation>
    <scope>NUCLEOTIDE SEQUENCE [LARGE SCALE GENOMIC DNA]</scope>
    <source>
        <strain evidence="2">DSM 44291</strain>
    </source>
</reference>
<dbReference type="Proteomes" id="UP000006196">
    <property type="component" value="Unassembled WGS sequence"/>
</dbReference>
<comment type="caution">
    <text evidence="2">The sequence shown here is derived from an EMBL/GenBank/DDBJ whole genome shotgun (WGS) entry which is preliminary data.</text>
</comment>
<evidence type="ECO:0000259" key="1">
    <source>
        <dbReference type="Pfam" id="PF02796"/>
    </source>
</evidence>
<protein>
    <submittedName>
        <fullName evidence="2">Helix-turn-helix domain of resolvase</fullName>
    </submittedName>
</protein>
<accession>C0XT93</accession>
<dbReference type="GO" id="GO:0003677">
    <property type="term" value="F:DNA binding"/>
    <property type="evidence" value="ECO:0007669"/>
    <property type="project" value="InterPro"/>
</dbReference>
<dbReference type="InterPro" id="IPR009057">
    <property type="entry name" value="Homeodomain-like_sf"/>
</dbReference>
<gene>
    <name evidence="2" type="ORF">HMPREF0298_1663</name>
</gene>
<dbReference type="InterPro" id="IPR006120">
    <property type="entry name" value="Resolvase_HTH_dom"/>
</dbReference>
<keyword evidence="3" id="KW-1185">Reference proteome</keyword>
<feature type="domain" description="Resolvase HTH" evidence="1">
    <location>
        <begin position="31"/>
        <end position="73"/>
    </location>
</feature>
<organism evidence="2 3">
    <name type="scientific">Corynebacterium lipophiloflavum (strain ATCC 700352 / DSM 44291 / CCUG 37336 / JCM 10383 / DMMZ 1944)</name>
    <dbReference type="NCBI Taxonomy" id="525263"/>
    <lineage>
        <taxon>Bacteria</taxon>
        <taxon>Bacillati</taxon>
        <taxon>Actinomycetota</taxon>
        <taxon>Actinomycetes</taxon>
        <taxon>Mycobacteriales</taxon>
        <taxon>Corynebacteriaceae</taxon>
        <taxon>Corynebacterium</taxon>
    </lineage>
</organism>